<proteinExistence type="predicted"/>
<organism evidence="1">
    <name type="scientific">Salmonella enterica I</name>
    <dbReference type="NCBI Taxonomy" id="59201"/>
    <lineage>
        <taxon>Bacteria</taxon>
        <taxon>Pseudomonadati</taxon>
        <taxon>Pseudomonadota</taxon>
        <taxon>Gammaproteobacteria</taxon>
        <taxon>Enterobacterales</taxon>
        <taxon>Enterobacteriaceae</taxon>
        <taxon>Salmonella</taxon>
    </lineage>
</organism>
<dbReference type="EMBL" id="RVHM01000047">
    <property type="protein sequence ID" value="MLU99557.1"/>
    <property type="molecule type" value="Genomic_DNA"/>
</dbReference>
<dbReference type="AlphaFoldDB" id="A0A403MMS4"/>
<accession>A0A403MMS4</accession>
<evidence type="ECO:0000313" key="1">
    <source>
        <dbReference type="EMBL" id="MLU99557.1"/>
    </source>
</evidence>
<protein>
    <submittedName>
        <fullName evidence="1">Uncharacterized protein</fullName>
    </submittedName>
</protein>
<dbReference type="Proteomes" id="UP000885374">
    <property type="component" value="Unassembled WGS sequence"/>
</dbReference>
<name>A0A403MMS4_SALET</name>
<sequence length="125" mass="14057">MAKSARERKAAQRARLASGGGLRHELVLTAQEAAMLDRNRQRRNPGREPYSRNEYLSLLILCDNKRLDRQESRLGVCGRCGKPLPQGCGGEHMRMAANCWYTRDCLDMNLTSPVTGHANLEEDES</sequence>
<comment type="caution">
    <text evidence="1">The sequence shown here is derived from an EMBL/GenBank/DDBJ whole genome shotgun (WGS) entry which is preliminary data.</text>
</comment>
<reference evidence="1" key="1">
    <citation type="submission" date="2018-07" db="EMBL/GenBank/DDBJ databases">
        <authorList>
            <person name="Ashton P.M."/>
            <person name="Dallman T."/>
            <person name="Nair S."/>
            <person name="De Pinna E."/>
            <person name="Peters T."/>
            <person name="Grant K."/>
        </authorList>
    </citation>
    <scope>NUCLEOTIDE SEQUENCE [LARGE SCALE GENOMIC DNA]</scope>
    <source>
        <strain evidence="1">157339</strain>
    </source>
</reference>
<gene>
    <name evidence="1" type="ORF">DRU74_23040</name>
</gene>